<sequence length="312" mass="34167">MNAMQRLGVGLAALGRPAYINVGRADELPHGRGVEQMREATWNVLDAAYAAGIRWVDTARSYGRAEEFLGSWLSARNPEDVTVSSKWGYAYVGDWKTDAAVHEVKEHSLGRFHTQYRETRESLDGRLSVYQVHSLTAESPLFQDVRLQEALAELNAEGVQVGFSTSGPGQADTIRRAMALDVSGQRLFRTVQSTWNILETSAEDALREAHDAGLHVLLKEVLANGRLAVRPPAAVQTIASEKEVGPDGLALAAALSRPWADIVLIGAVSPTQLESNLTSSRVSLDEGDLRALAELNVPPERYWDERSALPWT</sequence>
<protein>
    <submittedName>
        <fullName evidence="2">Aldo/keto reductase</fullName>
    </submittedName>
</protein>
<feature type="domain" description="NADP-dependent oxidoreductase" evidence="1">
    <location>
        <begin position="38"/>
        <end position="296"/>
    </location>
</feature>
<reference evidence="2 3" key="1">
    <citation type="submission" date="2023-11" db="EMBL/GenBank/DDBJ databases">
        <title>Actinomadura monticuli sp. nov., isolated from volcanic ash.</title>
        <authorList>
            <person name="Lee S.D."/>
            <person name="Yang H."/>
            <person name="Kim I.S."/>
        </authorList>
    </citation>
    <scope>NUCLEOTIDE SEQUENCE [LARGE SCALE GENOMIC DNA]</scope>
    <source>
        <strain evidence="2 3">DSM 45346</strain>
    </source>
</reference>
<dbReference type="PANTHER" id="PTHR43312:SF1">
    <property type="entry name" value="NADP-DEPENDENT OXIDOREDUCTASE DOMAIN-CONTAINING PROTEIN"/>
    <property type="match status" value="1"/>
</dbReference>
<dbReference type="RefSeq" id="WP_371945561.1">
    <property type="nucleotide sequence ID" value="NZ_JAXCEH010000032.1"/>
</dbReference>
<name>A0ABV4R8I5_9ACTN</name>
<gene>
    <name evidence="2" type="ORF">SM436_33045</name>
</gene>
<dbReference type="InterPro" id="IPR036812">
    <property type="entry name" value="NAD(P)_OxRdtase_dom_sf"/>
</dbReference>
<comment type="caution">
    <text evidence="2">The sequence shown here is derived from an EMBL/GenBank/DDBJ whole genome shotgun (WGS) entry which is preliminary data.</text>
</comment>
<evidence type="ECO:0000259" key="1">
    <source>
        <dbReference type="Pfam" id="PF00248"/>
    </source>
</evidence>
<dbReference type="Proteomes" id="UP001569904">
    <property type="component" value="Unassembled WGS sequence"/>
</dbReference>
<evidence type="ECO:0000313" key="2">
    <source>
        <dbReference type="EMBL" id="MFA1558543.1"/>
    </source>
</evidence>
<evidence type="ECO:0000313" key="3">
    <source>
        <dbReference type="Proteomes" id="UP001569904"/>
    </source>
</evidence>
<organism evidence="2 3">
    <name type="scientific">Actinomadura chokoriensis</name>
    <dbReference type="NCBI Taxonomy" id="454156"/>
    <lineage>
        <taxon>Bacteria</taxon>
        <taxon>Bacillati</taxon>
        <taxon>Actinomycetota</taxon>
        <taxon>Actinomycetes</taxon>
        <taxon>Streptosporangiales</taxon>
        <taxon>Thermomonosporaceae</taxon>
        <taxon>Actinomadura</taxon>
    </lineage>
</organism>
<dbReference type="PANTHER" id="PTHR43312">
    <property type="entry name" value="D-THREO-ALDOSE 1-DEHYDROGENASE"/>
    <property type="match status" value="1"/>
</dbReference>
<dbReference type="Gene3D" id="3.20.20.100">
    <property type="entry name" value="NADP-dependent oxidoreductase domain"/>
    <property type="match status" value="1"/>
</dbReference>
<dbReference type="SUPFAM" id="SSF51430">
    <property type="entry name" value="NAD(P)-linked oxidoreductase"/>
    <property type="match status" value="1"/>
</dbReference>
<dbReference type="CDD" id="cd19098">
    <property type="entry name" value="AKR_unchar"/>
    <property type="match status" value="1"/>
</dbReference>
<dbReference type="EMBL" id="JAXCEH010000032">
    <property type="protein sequence ID" value="MFA1558543.1"/>
    <property type="molecule type" value="Genomic_DNA"/>
</dbReference>
<accession>A0ABV4R8I5</accession>
<dbReference type="InterPro" id="IPR023210">
    <property type="entry name" value="NADP_OxRdtase_dom"/>
</dbReference>
<dbReference type="Pfam" id="PF00248">
    <property type="entry name" value="Aldo_ket_red"/>
    <property type="match status" value="1"/>
</dbReference>
<keyword evidence="3" id="KW-1185">Reference proteome</keyword>
<dbReference type="InterPro" id="IPR053135">
    <property type="entry name" value="AKR2_Oxidoreductase"/>
</dbReference>
<proteinExistence type="predicted"/>